<dbReference type="OrthoDB" id="191139at2759"/>
<dbReference type="VEuPathDB" id="MicrosporidiaDB:CWI38_0021p0200"/>
<dbReference type="EMBL" id="PITJ01000011">
    <property type="protein sequence ID" value="TBU05451.1"/>
    <property type="molecule type" value="Genomic_DNA"/>
</dbReference>
<dbReference type="PANTHER" id="PTHR24320:SF148">
    <property type="entry name" value="NAD(P)-BINDING ROSSMANN-FOLD SUPERFAMILY PROTEIN"/>
    <property type="match status" value="1"/>
</dbReference>
<dbReference type="InterPro" id="IPR036291">
    <property type="entry name" value="NAD(P)-bd_dom_sf"/>
</dbReference>
<evidence type="ECO:0000256" key="2">
    <source>
        <dbReference type="ARBA" id="ARBA00023002"/>
    </source>
</evidence>
<dbReference type="EMBL" id="PITK01000021">
    <property type="protein sequence ID" value="TBU20814.1"/>
    <property type="molecule type" value="Genomic_DNA"/>
</dbReference>
<protein>
    <submittedName>
        <fullName evidence="3">Short chain dehydrogenase</fullName>
    </submittedName>
</protein>
<dbReference type="SUPFAM" id="SSF51735">
    <property type="entry name" value="NAD(P)-binding Rossmann-fold domains"/>
    <property type="match status" value="1"/>
</dbReference>
<reference evidence="5 6" key="1">
    <citation type="submission" date="2017-12" db="EMBL/GenBank/DDBJ databases">
        <authorList>
            <person name="Pombert J.-F."/>
            <person name="Haag K.L."/>
            <person name="Ebert D."/>
        </authorList>
    </citation>
    <scope>NUCLEOTIDE SEQUENCE [LARGE SCALE GENOMIC DNA]</scope>
    <source>
        <strain evidence="3">FI-OER-3-3</strain>
        <strain evidence="4">IL-G-3</strain>
    </source>
</reference>
<dbReference type="PRINTS" id="PR00081">
    <property type="entry name" value="GDHRDH"/>
</dbReference>
<comment type="caution">
    <text evidence="3">The sequence shown here is derived from an EMBL/GenBank/DDBJ whole genome shotgun (WGS) entry which is preliminary data.</text>
</comment>
<evidence type="ECO:0000256" key="1">
    <source>
        <dbReference type="ARBA" id="ARBA00006484"/>
    </source>
</evidence>
<sequence length="326" mass="37699">MKLTECFIRIYNSKLPQIIKISLIGICESIRNIFTFNSRKKIFEIEFANEEINVVITGGNKGIGKEITLLLVKHNYNVHILARDKSSLEEIKYYCDKIQKNKCFYTECDLSNPRSIKSAASTVFKNKKIHLIINNAGILEPSIKYRNNIEINFFINHLGHFILFKELERRICAIRGRVVNVTSCAIYSVDEYFTAKNPFFSFMKLYSESKLCNSLFSLAIKNMSGIRSVAIHPGIIATNLFDRSFYGYFVWLTTKLASRFLVTTQEAANVVINACFTHEIYSENEKCDLFIGYDKGIIPKSLNVDNSRKLWNLSEYLYQKLERNDD</sequence>
<evidence type="ECO:0000313" key="4">
    <source>
        <dbReference type="EMBL" id="TBU20814.1"/>
    </source>
</evidence>
<evidence type="ECO:0000313" key="5">
    <source>
        <dbReference type="Proteomes" id="UP000292282"/>
    </source>
</evidence>
<accession>A0A4Q9LEF8</accession>
<comment type="similarity">
    <text evidence="1">Belongs to the short-chain dehydrogenases/reductases (SDR) family.</text>
</comment>
<gene>
    <name evidence="3" type="ORF">CWI37_0011p0030</name>
    <name evidence="4" type="ORF">CWI38_0021p0200</name>
</gene>
<organism evidence="3 6">
    <name type="scientific">Hamiltosporidium tvaerminnensis</name>
    <dbReference type="NCBI Taxonomy" id="1176355"/>
    <lineage>
        <taxon>Eukaryota</taxon>
        <taxon>Fungi</taxon>
        <taxon>Fungi incertae sedis</taxon>
        <taxon>Microsporidia</taxon>
        <taxon>Dubosqiidae</taxon>
        <taxon>Hamiltosporidium</taxon>
    </lineage>
</organism>
<dbReference type="GO" id="GO:0016491">
    <property type="term" value="F:oxidoreductase activity"/>
    <property type="evidence" value="ECO:0007669"/>
    <property type="project" value="UniProtKB-KW"/>
</dbReference>
<dbReference type="Proteomes" id="UP000292282">
    <property type="component" value="Unassembled WGS sequence"/>
</dbReference>
<keyword evidence="5" id="KW-1185">Reference proteome</keyword>
<dbReference type="Pfam" id="PF00106">
    <property type="entry name" value="adh_short"/>
    <property type="match status" value="1"/>
</dbReference>
<name>A0A4Q9LEF8_9MICR</name>
<dbReference type="InterPro" id="IPR002347">
    <property type="entry name" value="SDR_fam"/>
</dbReference>
<proteinExistence type="inferred from homology"/>
<dbReference type="VEuPathDB" id="MicrosporidiaDB:CWI37_0011p0030"/>
<keyword evidence="2" id="KW-0560">Oxidoreductase</keyword>
<evidence type="ECO:0000313" key="6">
    <source>
        <dbReference type="Proteomes" id="UP000292362"/>
    </source>
</evidence>
<dbReference type="STRING" id="1176355.A0A4Q9LEF8"/>
<dbReference type="Gene3D" id="3.40.50.720">
    <property type="entry name" value="NAD(P)-binding Rossmann-like Domain"/>
    <property type="match status" value="1"/>
</dbReference>
<dbReference type="PANTHER" id="PTHR24320">
    <property type="entry name" value="RETINOL DEHYDROGENASE"/>
    <property type="match status" value="1"/>
</dbReference>
<evidence type="ECO:0000313" key="3">
    <source>
        <dbReference type="EMBL" id="TBU05451.1"/>
    </source>
</evidence>
<dbReference type="AlphaFoldDB" id="A0A4Q9LEF8"/>
<dbReference type="Proteomes" id="UP000292362">
    <property type="component" value="Unassembled WGS sequence"/>
</dbReference>